<dbReference type="EMBL" id="JADGKB010000008">
    <property type="protein sequence ID" value="KAJ3260951.1"/>
    <property type="molecule type" value="Genomic_DNA"/>
</dbReference>
<proteinExistence type="predicted"/>
<keyword evidence="4" id="KW-1185">Reference proteome</keyword>
<feature type="domain" description="MCM N-terminal" evidence="2">
    <location>
        <begin position="18"/>
        <end position="102"/>
    </location>
</feature>
<comment type="caution">
    <text evidence="3">The sequence shown here is derived from an EMBL/GenBank/DDBJ whole genome shotgun (WGS) entry which is preliminary data.</text>
</comment>
<dbReference type="Proteomes" id="UP001210925">
    <property type="component" value="Unassembled WGS sequence"/>
</dbReference>
<gene>
    <name evidence="3" type="primary">MCM7_1</name>
    <name evidence="3" type="ORF">HK103_006906</name>
</gene>
<sequence>MATPAINIGIDYSQEKVKIKELLDKYQPTEFANFGDLLAEVAQQRVSKIEIELDQLANLADQSLLQNIEQNTKRYTSLFCQVVDSMLPDQSDQPTDDSDPLSVLIYQRTKRNQEDGNGPTSFPPELVRK</sequence>
<protein>
    <submittedName>
        <fullName evidence="3">Mcm2-7 hexameric complex component</fullName>
    </submittedName>
</protein>
<dbReference type="Pfam" id="PF14551">
    <property type="entry name" value="MCM_N"/>
    <property type="match status" value="1"/>
</dbReference>
<organism evidence="3 4">
    <name type="scientific">Boothiomyces macroporosus</name>
    <dbReference type="NCBI Taxonomy" id="261099"/>
    <lineage>
        <taxon>Eukaryota</taxon>
        <taxon>Fungi</taxon>
        <taxon>Fungi incertae sedis</taxon>
        <taxon>Chytridiomycota</taxon>
        <taxon>Chytridiomycota incertae sedis</taxon>
        <taxon>Chytridiomycetes</taxon>
        <taxon>Rhizophydiales</taxon>
        <taxon>Terramycetaceae</taxon>
        <taxon>Boothiomyces</taxon>
    </lineage>
</organism>
<dbReference type="AlphaFoldDB" id="A0AAD5UKW2"/>
<accession>A0AAD5UKW2</accession>
<evidence type="ECO:0000313" key="3">
    <source>
        <dbReference type="EMBL" id="KAJ3260951.1"/>
    </source>
</evidence>
<feature type="region of interest" description="Disordered" evidence="1">
    <location>
        <begin position="108"/>
        <end position="129"/>
    </location>
</feature>
<name>A0AAD5UKW2_9FUNG</name>
<evidence type="ECO:0000313" key="4">
    <source>
        <dbReference type="Proteomes" id="UP001210925"/>
    </source>
</evidence>
<evidence type="ECO:0000256" key="1">
    <source>
        <dbReference type="SAM" id="MobiDB-lite"/>
    </source>
</evidence>
<reference evidence="3" key="1">
    <citation type="submission" date="2020-05" db="EMBL/GenBank/DDBJ databases">
        <title>Phylogenomic resolution of chytrid fungi.</title>
        <authorList>
            <person name="Stajich J.E."/>
            <person name="Amses K."/>
            <person name="Simmons R."/>
            <person name="Seto K."/>
            <person name="Myers J."/>
            <person name="Bonds A."/>
            <person name="Quandt C.A."/>
            <person name="Barry K."/>
            <person name="Liu P."/>
            <person name="Grigoriev I."/>
            <person name="Longcore J.E."/>
            <person name="James T.Y."/>
        </authorList>
    </citation>
    <scope>NUCLEOTIDE SEQUENCE</scope>
    <source>
        <strain evidence="3">PLAUS21</strain>
    </source>
</reference>
<evidence type="ECO:0000259" key="2">
    <source>
        <dbReference type="Pfam" id="PF14551"/>
    </source>
</evidence>
<dbReference type="InterPro" id="IPR027925">
    <property type="entry name" value="MCM_N"/>
</dbReference>